<feature type="domain" description="SIS" evidence="1">
    <location>
        <begin position="24"/>
        <end position="178"/>
    </location>
</feature>
<proteinExistence type="predicted"/>
<dbReference type="GO" id="GO:0016853">
    <property type="term" value="F:isomerase activity"/>
    <property type="evidence" value="ECO:0007669"/>
    <property type="project" value="UniProtKB-KW"/>
</dbReference>
<evidence type="ECO:0000259" key="1">
    <source>
        <dbReference type="PROSITE" id="PS51464"/>
    </source>
</evidence>
<dbReference type="RefSeq" id="WP_050496394.1">
    <property type="nucleotide sequence ID" value="NZ_JNAR01000002.1"/>
</dbReference>
<dbReference type="GO" id="GO:1901135">
    <property type="term" value="P:carbohydrate derivative metabolic process"/>
    <property type="evidence" value="ECO:0007669"/>
    <property type="project" value="InterPro"/>
</dbReference>
<evidence type="ECO:0000313" key="2">
    <source>
        <dbReference type="EMBL" id="KGG10510.1"/>
    </source>
</evidence>
<dbReference type="EC" id="5.3.1.-" evidence="2"/>
<dbReference type="Pfam" id="PF13580">
    <property type="entry name" value="SIS_2"/>
    <property type="match status" value="1"/>
</dbReference>
<dbReference type="InterPro" id="IPR050099">
    <property type="entry name" value="SIS_GmhA/DiaA_subfam"/>
</dbReference>
<dbReference type="SUPFAM" id="SSF53697">
    <property type="entry name" value="SIS domain"/>
    <property type="match status" value="1"/>
</dbReference>
<dbReference type="InterPro" id="IPR046348">
    <property type="entry name" value="SIS_dom_sf"/>
</dbReference>
<dbReference type="PROSITE" id="PS51464">
    <property type="entry name" value="SIS"/>
    <property type="match status" value="1"/>
</dbReference>
<dbReference type="InterPro" id="IPR035461">
    <property type="entry name" value="GmhA/DiaA"/>
</dbReference>
<dbReference type="EMBL" id="JNAR01000002">
    <property type="protein sequence ID" value="KGG10510.1"/>
    <property type="molecule type" value="Genomic_DNA"/>
</dbReference>
<dbReference type="GO" id="GO:0097367">
    <property type="term" value="F:carbohydrate derivative binding"/>
    <property type="evidence" value="ECO:0007669"/>
    <property type="project" value="InterPro"/>
</dbReference>
<reference evidence="3" key="1">
    <citation type="journal article" date="2014" name="Sci. Data">
        <title>Genomes of diverse isolates of the marine cyanobacterium Prochlorococcus.</title>
        <authorList>
            <person name="Biller S."/>
            <person name="Berube P."/>
            <person name="Thompson J."/>
            <person name="Kelly L."/>
            <person name="Roggensack S."/>
            <person name="Awad L."/>
            <person name="Roache-Johnson K."/>
            <person name="Ding H."/>
            <person name="Giovannoni S.J."/>
            <person name="Moore L.R."/>
            <person name="Chisholm S.W."/>
        </authorList>
    </citation>
    <scope>NUCLEOTIDE SEQUENCE [LARGE SCALE GENOMIC DNA]</scope>
</reference>
<gene>
    <name evidence="2" type="ORF">EV01_0138</name>
</gene>
<protein>
    <submittedName>
        <fullName evidence="2">Phosphoheptose isomerase</fullName>
        <ecNumber evidence="2">5.3.1.-</ecNumber>
    </submittedName>
</protein>
<accession>A0A0A2BCN7</accession>
<organism evidence="2 3">
    <name type="scientific">Prochlorococcus marinus str. MIT 9401</name>
    <dbReference type="NCBI Taxonomy" id="167551"/>
    <lineage>
        <taxon>Bacteria</taxon>
        <taxon>Bacillati</taxon>
        <taxon>Cyanobacteriota</taxon>
        <taxon>Cyanophyceae</taxon>
        <taxon>Synechococcales</taxon>
        <taxon>Prochlorococcaceae</taxon>
        <taxon>Prochlorococcus</taxon>
    </lineage>
</organism>
<dbReference type="PANTHER" id="PTHR30390:SF6">
    <property type="entry name" value="DNAA INITIATOR-ASSOCIATING PROTEIN DIAA"/>
    <property type="match status" value="1"/>
</dbReference>
<dbReference type="Proteomes" id="UP000030481">
    <property type="component" value="Unassembled WGS sequence"/>
</dbReference>
<dbReference type="Gene3D" id="3.40.50.10490">
    <property type="entry name" value="Glucose-6-phosphate isomerase like protein, domain 1"/>
    <property type="match status" value="1"/>
</dbReference>
<name>A0A0A2BCN7_PROMR</name>
<sequence>MYKAFYKSVSEGCSDKDIQKISELAKKVINTDGKFLFAGNGGSMAISCHISAELTGRFIKDRPPIKSYVLGSNLSSTTAIANDYSFSDIFLRDLGCFLEKEDLVILMSTSGKSKNILDCINYLKEKEHFNSIILTGKTSNIFSPSLTHIQSPSTVTARVQEHHLFLLHEMCNFIDNLF</sequence>
<dbReference type="InterPro" id="IPR001347">
    <property type="entry name" value="SIS_dom"/>
</dbReference>
<comment type="caution">
    <text evidence="2">The sequence shown here is derived from an EMBL/GenBank/DDBJ whole genome shotgun (WGS) entry which is preliminary data.</text>
</comment>
<keyword evidence="2" id="KW-0413">Isomerase</keyword>
<dbReference type="AlphaFoldDB" id="A0A0A2BCN7"/>
<dbReference type="PANTHER" id="PTHR30390">
    <property type="entry name" value="SEDOHEPTULOSE 7-PHOSPHATE ISOMERASE / DNAA INITIATOR-ASSOCIATING FACTOR FOR REPLICATION INITIATION"/>
    <property type="match status" value="1"/>
</dbReference>
<dbReference type="CDD" id="cd05006">
    <property type="entry name" value="SIS_GmhA"/>
    <property type="match status" value="1"/>
</dbReference>
<evidence type="ECO:0000313" key="3">
    <source>
        <dbReference type="Proteomes" id="UP000030481"/>
    </source>
</evidence>